<proteinExistence type="predicted"/>
<evidence type="ECO:0000256" key="1">
    <source>
        <dbReference type="SAM" id="MobiDB-lite"/>
    </source>
</evidence>
<dbReference type="HOGENOM" id="CLU_1366571_0_0_1"/>
<gene>
    <name evidence="2" type="ORF">Moror_9557</name>
</gene>
<feature type="compositionally biased region" description="Basic and acidic residues" evidence="1">
    <location>
        <begin position="143"/>
        <end position="152"/>
    </location>
</feature>
<dbReference type="KEGG" id="mrr:Moror_9557"/>
<evidence type="ECO:0000313" key="3">
    <source>
        <dbReference type="Proteomes" id="UP000017559"/>
    </source>
</evidence>
<comment type="caution">
    <text evidence="2">The sequence shown here is derived from an EMBL/GenBank/DDBJ whole genome shotgun (WGS) entry which is preliminary data.</text>
</comment>
<organism evidence="2 3">
    <name type="scientific">Moniliophthora roreri (strain MCA 2997)</name>
    <name type="common">Cocoa frosty pod rot fungus</name>
    <name type="synonym">Crinipellis roreri</name>
    <dbReference type="NCBI Taxonomy" id="1381753"/>
    <lineage>
        <taxon>Eukaryota</taxon>
        <taxon>Fungi</taxon>
        <taxon>Dikarya</taxon>
        <taxon>Basidiomycota</taxon>
        <taxon>Agaricomycotina</taxon>
        <taxon>Agaricomycetes</taxon>
        <taxon>Agaricomycetidae</taxon>
        <taxon>Agaricales</taxon>
        <taxon>Marasmiineae</taxon>
        <taxon>Marasmiaceae</taxon>
        <taxon>Moniliophthora</taxon>
    </lineage>
</organism>
<sequence>MDISTPQYQELRDDQLWARNRSCQRIIGESKPDPWYWNTSTQVDFTEENEGVWRLEMNWVKWFCDHACLDQYKEEIEILEAEFTRICQFHQKMHDIWLDIAQTSDSDQEPGYAAYAHKQAAMYQTLKNNVIGHWLKHDETRKKLAEQKEKSQKSKIVNQQVQDSMDNEGIDAEDMDDDKESWLDLDNYVQEDLQNEEVID</sequence>
<feature type="region of interest" description="Disordered" evidence="1">
    <location>
        <begin position="143"/>
        <end position="200"/>
    </location>
</feature>
<name>V2YHH7_MONRO</name>
<protein>
    <submittedName>
        <fullName evidence="2">Uncharacterized protein</fullName>
    </submittedName>
</protein>
<dbReference type="AlphaFoldDB" id="V2YHH7"/>
<feature type="compositionally biased region" description="Acidic residues" evidence="1">
    <location>
        <begin position="165"/>
        <end position="179"/>
    </location>
</feature>
<dbReference type="OrthoDB" id="3044630at2759"/>
<dbReference type="Proteomes" id="UP000017559">
    <property type="component" value="Unassembled WGS sequence"/>
</dbReference>
<dbReference type="EMBL" id="AWSO01000375">
    <property type="protein sequence ID" value="ESK91124.1"/>
    <property type="molecule type" value="Genomic_DNA"/>
</dbReference>
<accession>V2YHH7</accession>
<evidence type="ECO:0000313" key="2">
    <source>
        <dbReference type="EMBL" id="ESK91124.1"/>
    </source>
</evidence>
<reference evidence="2 3" key="1">
    <citation type="journal article" date="2014" name="BMC Genomics">
        <title>Genome and secretome analysis of the hemibiotrophic fungal pathogen, Moniliophthora roreri, which causes frosty pod rot disease of cacao: mechanisms of the biotrophic and necrotrophic phases.</title>
        <authorList>
            <person name="Meinhardt L.W."/>
            <person name="Costa G.G.L."/>
            <person name="Thomazella D.P.T."/>
            <person name="Teixeira P.J.P.L."/>
            <person name="Carazzolle M.F."/>
            <person name="Schuster S.C."/>
            <person name="Carlson J.E."/>
            <person name="Guiltinan M.J."/>
            <person name="Mieczkowski P."/>
            <person name="Farmer A."/>
            <person name="Ramaraj T."/>
            <person name="Crozier J."/>
            <person name="Davis R.E."/>
            <person name="Shao J."/>
            <person name="Melnick R.L."/>
            <person name="Pereira G.A.G."/>
            <person name="Bailey B.A."/>
        </authorList>
    </citation>
    <scope>NUCLEOTIDE SEQUENCE [LARGE SCALE GENOMIC DNA]</scope>
    <source>
        <strain evidence="2 3">MCA 2997</strain>
    </source>
</reference>
<keyword evidence="3" id="KW-1185">Reference proteome</keyword>
<feature type="compositionally biased region" description="Polar residues" evidence="1">
    <location>
        <begin position="154"/>
        <end position="164"/>
    </location>
</feature>